<dbReference type="AlphaFoldDB" id="A0A4R3KVJ3"/>
<accession>A0A4R3KVJ3</accession>
<keyword evidence="7" id="KW-0966">Cell projection</keyword>
<organism evidence="7 8">
    <name type="scientific">Keratinibaculum paraultunense</name>
    <dbReference type="NCBI Taxonomy" id="1278232"/>
    <lineage>
        <taxon>Bacteria</taxon>
        <taxon>Bacillati</taxon>
        <taxon>Bacillota</taxon>
        <taxon>Tissierellia</taxon>
        <taxon>Tissierellales</taxon>
        <taxon>Tepidimicrobiaceae</taxon>
        <taxon>Keratinibaculum</taxon>
    </lineage>
</organism>
<dbReference type="InterPro" id="IPR006300">
    <property type="entry name" value="FlgB"/>
</dbReference>
<keyword evidence="7" id="KW-0969">Cilium</keyword>
<proteinExistence type="inferred from homology"/>
<protein>
    <recommendedName>
        <fullName evidence="3 6">Flagellar basal body rod protein FlgB</fullName>
    </recommendedName>
</protein>
<evidence type="ECO:0000313" key="8">
    <source>
        <dbReference type="Proteomes" id="UP000294567"/>
    </source>
</evidence>
<comment type="function">
    <text evidence="5 6">Structural component of flagellum, the bacterial motility apparatus. Part of the rod structure of flagellar basal body.</text>
</comment>
<keyword evidence="4 6" id="KW-0975">Bacterial flagellum</keyword>
<dbReference type="PIRSF" id="PIRSF002889">
    <property type="entry name" value="Rod_FlgB"/>
    <property type="match status" value="1"/>
</dbReference>
<dbReference type="GO" id="GO:0030694">
    <property type="term" value="C:bacterial-type flagellum basal body, rod"/>
    <property type="evidence" value="ECO:0007669"/>
    <property type="project" value="InterPro"/>
</dbReference>
<comment type="subunit">
    <text evidence="6">The basal body constitutes a major portion of the flagellar organelle and consists of a number of rings mounted on a central rod.</text>
</comment>
<name>A0A4R3KVJ3_9FIRM</name>
<keyword evidence="7" id="KW-0282">Flagellum</keyword>
<dbReference type="EMBL" id="SMAE01000005">
    <property type="protein sequence ID" value="TCS89649.1"/>
    <property type="molecule type" value="Genomic_DNA"/>
</dbReference>
<evidence type="ECO:0000256" key="1">
    <source>
        <dbReference type="ARBA" id="ARBA00004117"/>
    </source>
</evidence>
<gene>
    <name evidence="7" type="ORF">EDD65_105123</name>
</gene>
<evidence type="ECO:0000256" key="5">
    <source>
        <dbReference type="ARBA" id="ARBA00024934"/>
    </source>
</evidence>
<dbReference type="GO" id="GO:0071973">
    <property type="term" value="P:bacterial-type flagellum-dependent cell motility"/>
    <property type="evidence" value="ECO:0007669"/>
    <property type="project" value="InterPro"/>
</dbReference>
<comment type="similarity">
    <text evidence="2 6">Belongs to the flagella basal body rod proteins family.</text>
</comment>
<dbReference type="OrthoDB" id="9792068at2"/>
<comment type="caution">
    <text evidence="7">The sequence shown here is derived from an EMBL/GenBank/DDBJ whole genome shotgun (WGS) entry which is preliminary data.</text>
</comment>
<evidence type="ECO:0000256" key="6">
    <source>
        <dbReference type="PIRNR" id="PIRNR002889"/>
    </source>
</evidence>
<dbReference type="Proteomes" id="UP000294567">
    <property type="component" value="Unassembled WGS sequence"/>
</dbReference>
<keyword evidence="8" id="KW-1185">Reference proteome</keyword>
<sequence>MLKQFYNDINILNKALDGIWLRNKAINHNIANVDTPKYKRLSVNFEDKLKEAIDKQESKLVRTHHKHLPITKNVEDIEPEITVDRNFSYRFDKNSVDIDIEATNLAKNTIMYNALVDQTIDEFDRVKNVISEGSRY</sequence>
<evidence type="ECO:0000256" key="3">
    <source>
        <dbReference type="ARBA" id="ARBA00014376"/>
    </source>
</evidence>
<evidence type="ECO:0000256" key="4">
    <source>
        <dbReference type="ARBA" id="ARBA00023143"/>
    </source>
</evidence>
<comment type="subcellular location">
    <subcellularLocation>
        <location evidence="1 6">Bacterial flagellum basal body</location>
    </subcellularLocation>
</comment>
<evidence type="ECO:0000313" key="7">
    <source>
        <dbReference type="EMBL" id="TCS89649.1"/>
    </source>
</evidence>
<dbReference type="RefSeq" id="WP_132027217.1">
    <property type="nucleotide sequence ID" value="NZ_CP068564.1"/>
</dbReference>
<evidence type="ECO:0000256" key="2">
    <source>
        <dbReference type="ARBA" id="ARBA00009677"/>
    </source>
</evidence>
<reference evidence="7 8" key="1">
    <citation type="submission" date="2019-03" db="EMBL/GenBank/DDBJ databases">
        <title>Genomic Encyclopedia of Type Strains, Phase IV (KMG-IV): sequencing the most valuable type-strain genomes for metagenomic binning, comparative biology and taxonomic classification.</title>
        <authorList>
            <person name="Goeker M."/>
        </authorList>
    </citation>
    <scope>NUCLEOTIDE SEQUENCE [LARGE SCALE GENOMIC DNA]</scope>
    <source>
        <strain evidence="7 8">DSM 26752</strain>
    </source>
</reference>
<dbReference type="NCBIfam" id="TIGR01396">
    <property type="entry name" value="FlgB"/>
    <property type="match status" value="1"/>
</dbReference>